<feature type="transmembrane region" description="Helical" evidence="2">
    <location>
        <begin position="459"/>
        <end position="480"/>
    </location>
</feature>
<keyword evidence="2" id="KW-1133">Transmembrane helix</keyword>
<proteinExistence type="predicted"/>
<evidence type="ECO:0000313" key="3">
    <source>
        <dbReference type="EMBL" id="CAD8755965.1"/>
    </source>
</evidence>
<feature type="transmembrane region" description="Helical" evidence="2">
    <location>
        <begin position="519"/>
        <end position="545"/>
    </location>
</feature>
<reference evidence="3" key="1">
    <citation type="submission" date="2021-01" db="EMBL/GenBank/DDBJ databases">
        <authorList>
            <person name="Corre E."/>
            <person name="Pelletier E."/>
            <person name="Niang G."/>
            <person name="Scheremetjew M."/>
            <person name="Finn R."/>
            <person name="Kale V."/>
            <person name="Holt S."/>
            <person name="Cochrane G."/>
            <person name="Meng A."/>
            <person name="Brown T."/>
            <person name="Cohen L."/>
        </authorList>
    </citation>
    <scope>NUCLEOTIDE SEQUENCE</scope>
    <source>
        <strain evidence="3">CCMP441</strain>
    </source>
</reference>
<dbReference type="EMBL" id="HBFK01037095">
    <property type="protein sequence ID" value="CAD8755965.1"/>
    <property type="molecule type" value="Transcribed_RNA"/>
</dbReference>
<organism evidence="3">
    <name type="scientific">Hemiselmis andersenii</name>
    <name type="common">Cryptophyte alga</name>
    <dbReference type="NCBI Taxonomy" id="464988"/>
    <lineage>
        <taxon>Eukaryota</taxon>
        <taxon>Cryptophyceae</taxon>
        <taxon>Cryptomonadales</taxon>
        <taxon>Hemiselmidaceae</taxon>
        <taxon>Hemiselmis</taxon>
    </lineage>
</organism>
<keyword evidence="2" id="KW-0812">Transmembrane</keyword>
<protein>
    <submittedName>
        <fullName evidence="3">Uncharacterized protein</fullName>
    </submittedName>
</protein>
<feature type="transmembrane region" description="Helical" evidence="2">
    <location>
        <begin position="1424"/>
        <end position="1442"/>
    </location>
</feature>
<feature type="transmembrane region" description="Helical" evidence="2">
    <location>
        <begin position="1299"/>
        <end position="1319"/>
    </location>
</feature>
<sequence>MPDPSRRRYNCPPAGDEGCRCGLPCLCGTRPCSCDIPQVCQGNAGKLLVNLQVDQGLLSLYPPPGRELFPADEMTFLTNETEVDLLDGGSMIPCAGDMLSCMRNVSRLSVRTSLANLQLALEQYFLTYIGKPDFAGLDVLRIWVSDQGMTDEGYNTTLVASETINIRVVAVNDAPEATIPTRVLQFPKGQRCYSDMMAYSAVNDIAMLPECFDRVQNGRDTSAIPPAQFLGGNWIAPTDFIFYRDIDMDDAVPIPPKATTFSLTITIGNDAGRHGSSGSFYFSELLENSRMWHEIYREAGLTKMYLEGRIEDVNRLLATLKYDADETYQGYVPLVLFASDNRWYGECSGAHECGADKPCVNHLTAQPHEPSRVGTRRTIVDVTVRAPEKCKSTTCKPCNAEPGCGWCATACPEQGGKCMIASADGGSPKFEQCERGEVTVNGTTQTLSWRQCESNIFDLVLTVVASVVPFVIFLIFFYVFRLWILRRHGSFLTYFKKKNEDVARVINNFSLLPPPDADYWQFGVGFACILVTVAVVVVLGGPVVAPSCVFTQQYFLDKAASMTLNLDNCNVRFLPARTQAPPDNELDGAKIKFSIKSDPNIKLEGEWCGEDVRFTVNNSLASSIKYIGYHCSVEILVPDRFVLPEMHIHALGDNITTVRGGPMDKDTPDFGLDFGPNRFRLTGSRLEARLQNVTAKLFSYEADHGSLTIVNLRTTESGVFRSKTSDMIVTTPVPTSVSFWQKEANKVCLTAAPGSLYVDDSCSNVCELRTSNATNSSSARRSSPDPTEGPASPSSEGSTLPPAPTGTLYAPYGDSDPRRQLGSETFTLQGLVITDPVAGDPRTPWKCTGEPGVDEQWQCELFNATKIALDARCPEGNKYQFKYQVRQIPNCTDLDTCFEDESSKCLCKPLCDMANLDPPGVCDDAGRCCQVLCAGFSQADMFPIPNQPRCGLDISPDLQWCTNDLEQKWTFESDEGQIAVQVLEGCDPRSPGKCGCEPEADGSYDYSKCTGVETLSSYAGSVPNMSFVNLNEDDAVNTNVGIEAGSATILNKRFHQNALPAPTEEWFTININGPGAPDRSVGEFVWLGTLRHAVLPPWLMEFMSFGILAPEKADSTVGLSPGFCPAFVDPSTAAFNRRLSKMQRALLTVVQDNPGSATPIVIPFGSTIAFIATEDQPKIFRTDTKTGQTSVIYVKPFNFPLLVSLLALGLLIPILTATAITLALFFTLRTYLYSYRRAQVLNEVTMRQVSSMLGKAIVIEEDQIPKENYEAIVERTNFFHMYEQFIGTNSLNQSPGVKAFTVVCSVTIIVLPLIFTLVITKLFDEAYRSFACTKRQDKCACFSETTGILWFPKVIEWHAYEYFFVSMLELLFHYLAVSYNKLRRLLRTFFYLNFFLTVWIGAAFIFMVTTFVFLGVLVDLTGTAPYAISVVGAAGVAGMIYAKMMKYQIRVQRGVGKRLTMYKTQASKRMPPALLDALMGRNIQAALREHGLATPTIVMTVALFLGVMAAIYTILFYGFVAFTDQSDLDSGLLNDFILVIVIVIAYQTTVAETDSEALQDRIEETVEQIMVNLNNVIGMVEEQIVLAETLVAKMRKQMEDERGDDEYESSDEYSDEEVQEGQMVAHPQHQVN</sequence>
<feature type="transmembrane region" description="Helical" evidence="2">
    <location>
        <begin position="1201"/>
        <end position="1228"/>
    </location>
</feature>
<keyword evidence="2" id="KW-0472">Membrane</keyword>
<accession>A0A7S0Y4A6</accession>
<evidence type="ECO:0000256" key="2">
    <source>
        <dbReference type="SAM" id="Phobius"/>
    </source>
</evidence>
<name>A0A7S0Y4A6_HEMAN</name>
<feature type="region of interest" description="Disordered" evidence="1">
    <location>
        <begin position="773"/>
        <end position="821"/>
    </location>
</feature>
<feature type="compositionally biased region" description="Acidic residues" evidence="1">
    <location>
        <begin position="1601"/>
        <end position="1619"/>
    </location>
</feature>
<feature type="region of interest" description="Disordered" evidence="1">
    <location>
        <begin position="1597"/>
        <end position="1632"/>
    </location>
</feature>
<feature type="transmembrane region" description="Helical" evidence="2">
    <location>
        <begin position="1532"/>
        <end position="1551"/>
    </location>
</feature>
<evidence type="ECO:0000256" key="1">
    <source>
        <dbReference type="SAM" id="MobiDB-lite"/>
    </source>
</evidence>
<feature type="transmembrane region" description="Helical" evidence="2">
    <location>
        <begin position="1359"/>
        <end position="1377"/>
    </location>
</feature>
<feature type="transmembrane region" description="Helical" evidence="2">
    <location>
        <begin position="1389"/>
        <end position="1418"/>
    </location>
</feature>
<gene>
    <name evidence="3" type="ORF">HAND1043_LOCUS22473</name>
</gene>
<feature type="transmembrane region" description="Helical" evidence="2">
    <location>
        <begin position="1497"/>
        <end position="1520"/>
    </location>
</feature>